<proteinExistence type="predicted"/>
<dbReference type="EMBL" id="REGN01000164">
    <property type="protein sequence ID" value="RNA44030.1"/>
    <property type="molecule type" value="Genomic_DNA"/>
</dbReference>
<evidence type="ECO:0000313" key="2">
    <source>
        <dbReference type="Proteomes" id="UP000276133"/>
    </source>
</evidence>
<keyword evidence="2" id="KW-1185">Reference proteome</keyword>
<accession>A0A3M7T872</accession>
<name>A0A3M7T872_BRAPC</name>
<comment type="caution">
    <text evidence="1">The sequence shown here is derived from an EMBL/GenBank/DDBJ whole genome shotgun (WGS) entry which is preliminary data.</text>
</comment>
<evidence type="ECO:0000313" key="1">
    <source>
        <dbReference type="EMBL" id="RNA44030.1"/>
    </source>
</evidence>
<protein>
    <submittedName>
        <fullName evidence="1">Uncharacterized protein</fullName>
    </submittedName>
</protein>
<organism evidence="1 2">
    <name type="scientific">Brachionus plicatilis</name>
    <name type="common">Marine rotifer</name>
    <name type="synonym">Brachionus muelleri</name>
    <dbReference type="NCBI Taxonomy" id="10195"/>
    <lineage>
        <taxon>Eukaryota</taxon>
        <taxon>Metazoa</taxon>
        <taxon>Spiralia</taxon>
        <taxon>Gnathifera</taxon>
        <taxon>Rotifera</taxon>
        <taxon>Eurotatoria</taxon>
        <taxon>Monogononta</taxon>
        <taxon>Pseudotrocha</taxon>
        <taxon>Ploima</taxon>
        <taxon>Brachionidae</taxon>
        <taxon>Brachionus</taxon>
    </lineage>
</organism>
<sequence>MTKVNSGLNFHTFLNQFFSFLSYRMITKTCQPFLITRLKSYEAPSLRKRPRNGKCYHTVIPVRKVEALLKIIFDKCLTGPISSQIARL</sequence>
<gene>
    <name evidence="1" type="ORF">BpHYR1_046234</name>
</gene>
<dbReference type="Proteomes" id="UP000276133">
    <property type="component" value="Unassembled WGS sequence"/>
</dbReference>
<dbReference type="AlphaFoldDB" id="A0A3M7T872"/>
<reference evidence="1 2" key="1">
    <citation type="journal article" date="2018" name="Sci. Rep.">
        <title>Genomic signatures of local adaptation to the degree of environmental predictability in rotifers.</title>
        <authorList>
            <person name="Franch-Gras L."/>
            <person name="Hahn C."/>
            <person name="Garcia-Roger E.M."/>
            <person name="Carmona M.J."/>
            <person name="Serra M."/>
            <person name="Gomez A."/>
        </authorList>
    </citation>
    <scope>NUCLEOTIDE SEQUENCE [LARGE SCALE GENOMIC DNA]</scope>
    <source>
        <strain evidence="1">HYR1</strain>
    </source>
</reference>